<evidence type="ECO:0000313" key="2">
    <source>
        <dbReference type="EMBL" id="MFL0197463.1"/>
    </source>
</evidence>
<comment type="caution">
    <text evidence="2">The sequence shown here is derived from an EMBL/GenBank/DDBJ whole genome shotgun (WGS) entry which is preliminary data.</text>
</comment>
<gene>
    <name evidence="2" type="ORF">ACJDU8_18110</name>
</gene>
<dbReference type="InterPro" id="IPR018763">
    <property type="entry name" value="DUF2334"/>
</dbReference>
<sequence>MKKENIRLNFKMKPLSLQLPIYNDNNRLYIPVSEICYLLNGNAELTKDNAVVRMNNKSVRINLLKNSYYKDNKEYNLRKKAITSENILYLSLFDFTKLFNLKTDWNIETKTLSLFDNLGISSQRTEKKHGKPALIRLEDITAGQRYATSESLEKLRIIADYLYHDNVPFHVAWIPRYMNPANGIDNDPSTLISMYNTDFIFTLDYLIDRNGMVGLHGYTHQQGKEESVDGIEFNSKINASEKSVRKRVNLAINCAKKLDIPIHFFESPHYDATKLQKTIIGEYFNYMYEAYNYQNEKVISKVKIQNKTVSFIPTPLDYVDGAKYINNMINRIYILPKKTLASFFYHPNIEFEYIKIAKDKSGYPTYTYSEESPLHQLLKVFSDKNYEFKFIKDLDPSV</sequence>
<dbReference type="InterPro" id="IPR012854">
    <property type="entry name" value="Cu_amine_oxidase-like_N"/>
</dbReference>
<evidence type="ECO:0000259" key="1">
    <source>
        <dbReference type="Pfam" id="PF07833"/>
    </source>
</evidence>
<accession>A0ABW8SP86</accession>
<dbReference type="RefSeq" id="WP_406793569.1">
    <property type="nucleotide sequence ID" value="NZ_JBJHZX010000031.1"/>
</dbReference>
<proteinExistence type="predicted"/>
<name>A0ABW8SP86_9CLOT</name>
<dbReference type="Proteomes" id="UP001623660">
    <property type="component" value="Unassembled WGS sequence"/>
</dbReference>
<organism evidence="2 3">
    <name type="scientific">Candidatus Clostridium eludens</name>
    <dbReference type="NCBI Taxonomy" id="3381663"/>
    <lineage>
        <taxon>Bacteria</taxon>
        <taxon>Bacillati</taxon>
        <taxon>Bacillota</taxon>
        <taxon>Clostridia</taxon>
        <taxon>Eubacteriales</taxon>
        <taxon>Clostridiaceae</taxon>
        <taxon>Clostridium</taxon>
    </lineage>
</organism>
<dbReference type="SUPFAM" id="SSF55383">
    <property type="entry name" value="Copper amine oxidase, domain N"/>
    <property type="match status" value="1"/>
</dbReference>
<protein>
    <submittedName>
        <fullName evidence="2">DUF2334 domain-containing protein</fullName>
    </submittedName>
</protein>
<dbReference type="Pfam" id="PF10096">
    <property type="entry name" value="DUF2334"/>
    <property type="match status" value="1"/>
</dbReference>
<dbReference type="Pfam" id="PF07833">
    <property type="entry name" value="Cu_amine_oxidN1"/>
    <property type="match status" value="1"/>
</dbReference>
<keyword evidence="3" id="KW-1185">Reference proteome</keyword>
<feature type="domain" description="Copper amine oxidase-like N-terminal" evidence="1">
    <location>
        <begin position="14"/>
        <end position="113"/>
    </location>
</feature>
<dbReference type="EMBL" id="JBJHZX010000031">
    <property type="protein sequence ID" value="MFL0197463.1"/>
    <property type="molecule type" value="Genomic_DNA"/>
</dbReference>
<dbReference type="InterPro" id="IPR036582">
    <property type="entry name" value="Mao_N_sf"/>
</dbReference>
<evidence type="ECO:0000313" key="3">
    <source>
        <dbReference type="Proteomes" id="UP001623660"/>
    </source>
</evidence>
<reference evidence="2 3" key="1">
    <citation type="submission" date="2024-11" db="EMBL/GenBank/DDBJ databases">
        <authorList>
            <person name="Heng Y.C."/>
            <person name="Lim A.C.H."/>
            <person name="Lee J.K.Y."/>
            <person name="Kittelmann S."/>
        </authorList>
    </citation>
    <scope>NUCLEOTIDE SEQUENCE [LARGE SCALE GENOMIC DNA]</scope>
    <source>
        <strain evidence="2 3">WILCCON 0269</strain>
    </source>
</reference>